<comment type="similarity">
    <text evidence="1">Belongs to the D-alanine--D-alanine ligase family.</text>
</comment>
<keyword evidence="4" id="KW-0547">Nucleotide-binding</keyword>
<feature type="domain" description="ATP-grasp" evidence="5">
    <location>
        <begin position="129"/>
        <end position="335"/>
    </location>
</feature>
<evidence type="ECO:0000256" key="2">
    <source>
        <dbReference type="ARBA" id="ARBA00022598"/>
    </source>
</evidence>
<dbReference type="PROSITE" id="PS50975">
    <property type="entry name" value="ATP_GRASP"/>
    <property type="match status" value="1"/>
</dbReference>
<dbReference type="Proteomes" id="UP000229847">
    <property type="component" value="Unassembled WGS sequence"/>
</dbReference>
<dbReference type="SUPFAM" id="SSF56059">
    <property type="entry name" value="Glutathione synthetase ATP-binding domain-like"/>
    <property type="match status" value="1"/>
</dbReference>
<dbReference type="GO" id="GO:0005524">
    <property type="term" value="F:ATP binding"/>
    <property type="evidence" value="ECO:0007669"/>
    <property type="project" value="UniProtKB-UniRule"/>
</dbReference>
<evidence type="ECO:0000256" key="3">
    <source>
        <dbReference type="ARBA" id="ARBA00023316"/>
    </source>
</evidence>
<dbReference type="PANTHER" id="PTHR23132:SF23">
    <property type="entry name" value="D-ALANINE--D-ALANINE LIGASE B"/>
    <property type="match status" value="1"/>
</dbReference>
<comment type="caution">
    <text evidence="6">The sequence shown here is derived from an EMBL/GenBank/DDBJ whole genome shotgun (WGS) entry which is preliminary data.</text>
</comment>
<dbReference type="InterPro" id="IPR011761">
    <property type="entry name" value="ATP-grasp"/>
</dbReference>
<dbReference type="Gene3D" id="3.40.50.20">
    <property type="match status" value="1"/>
</dbReference>
<evidence type="ECO:0000256" key="4">
    <source>
        <dbReference type="PROSITE-ProRule" id="PRU00409"/>
    </source>
</evidence>
<organism evidence="6 7">
    <name type="scientific">Candidatus Woesebacteria bacterium CG22_combo_CG10-13_8_21_14_all_39_10</name>
    <dbReference type="NCBI Taxonomy" id="1975059"/>
    <lineage>
        <taxon>Bacteria</taxon>
        <taxon>Candidatus Woeseibacteriota</taxon>
    </lineage>
</organism>
<accession>A0A2H0BJ80</accession>
<dbReference type="InterPro" id="IPR016185">
    <property type="entry name" value="PreATP-grasp_dom_sf"/>
</dbReference>
<dbReference type="PANTHER" id="PTHR23132">
    <property type="entry name" value="D-ALANINE--D-ALANINE LIGASE"/>
    <property type="match status" value="1"/>
</dbReference>
<dbReference type="GO" id="GO:0046872">
    <property type="term" value="F:metal ion binding"/>
    <property type="evidence" value="ECO:0007669"/>
    <property type="project" value="InterPro"/>
</dbReference>
<protein>
    <recommendedName>
        <fullName evidence="5">ATP-grasp domain-containing protein</fullName>
    </recommendedName>
</protein>
<evidence type="ECO:0000313" key="6">
    <source>
        <dbReference type="EMBL" id="PIP57722.1"/>
    </source>
</evidence>
<gene>
    <name evidence="6" type="ORF">COX03_01530</name>
</gene>
<dbReference type="AlphaFoldDB" id="A0A2H0BJ80"/>
<dbReference type="Pfam" id="PF07478">
    <property type="entry name" value="Dala_Dala_lig_C"/>
    <property type="match status" value="1"/>
</dbReference>
<dbReference type="SUPFAM" id="SSF52440">
    <property type="entry name" value="PreATP-grasp domain"/>
    <property type="match status" value="1"/>
</dbReference>
<dbReference type="Gene3D" id="3.30.470.20">
    <property type="entry name" value="ATP-grasp fold, B domain"/>
    <property type="match status" value="2"/>
</dbReference>
<dbReference type="EMBL" id="PCSW01000047">
    <property type="protein sequence ID" value="PIP57722.1"/>
    <property type="molecule type" value="Genomic_DNA"/>
</dbReference>
<keyword evidence="4" id="KW-0067">ATP-binding</keyword>
<dbReference type="GO" id="GO:0008716">
    <property type="term" value="F:D-alanine-D-alanine ligase activity"/>
    <property type="evidence" value="ECO:0007669"/>
    <property type="project" value="InterPro"/>
</dbReference>
<evidence type="ECO:0000256" key="1">
    <source>
        <dbReference type="ARBA" id="ARBA00010871"/>
    </source>
</evidence>
<sequence length="356" mass="40495">MKDSLGEFVMANGKDLPKKIAVLYSDVKRSYFPTESQYITEKGAEDDAKVVAKHIQNLGIKTHLLPGNSNLPIHLKKIKPDIAINLVDSFKGFENLSSSICGVLEILEIPYTGADILGMSLDTNKFVIKKLLEQNGVPVPRFQLFATPNDPIDPTLRFPLISKLNEIHGAVEITKDAVSDHEKHLRERLKFLITTYKQPALVEEFIVGREVTAILLEGLNKKVYLAEKVFNKDKEDSKYVFSTFEDQWLKKGYESFHYSKFIDPILREYVKKAFDITRMYDYGKFDIRIDQSGRYFFIDSNTNPAFGPKECDVAISVILDIYGISFQEILKRLMLNTVRDAQGKERLPPAGSNENS</sequence>
<proteinExistence type="inferred from homology"/>
<keyword evidence="3" id="KW-0961">Cell wall biogenesis/degradation</keyword>
<dbReference type="GO" id="GO:0071555">
    <property type="term" value="P:cell wall organization"/>
    <property type="evidence" value="ECO:0007669"/>
    <property type="project" value="UniProtKB-KW"/>
</dbReference>
<evidence type="ECO:0000313" key="7">
    <source>
        <dbReference type="Proteomes" id="UP000229847"/>
    </source>
</evidence>
<keyword evidence="2" id="KW-0436">Ligase</keyword>
<reference evidence="6 7" key="1">
    <citation type="submission" date="2017-09" db="EMBL/GenBank/DDBJ databases">
        <title>Depth-based differentiation of microbial function through sediment-hosted aquifers and enrichment of novel symbionts in the deep terrestrial subsurface.</title>
        <authorList>
            <person name="Probst A.J."/>
            <person name="Ladd B."/>
            <person name="Jarett J.K."/>
            <person name="Geller-Mcgrath D.E."/>
            <person name="Sieber C.M."/>
            <person name="Emerson J.B."/>
            <person name="Anantharaman K."/>
            <person name="Thomas B.C."/>
            <person name="Malmstrom R."/>
            <person name="Stieglmeier M."/>
            <person name="Klingl A."/>
            <person name="Woyke T."/>
            <person name="Ryan C.M."/>
            <person name="Banfield J.F."/>
        </authorList>
    </citation>
    <scope>NUCLEOTIDE SEQUENCE [LARGE SCALE GENOMIC DNA]</scope>
    <source>
        <strain evidence="6">CG22_combo_CG10-13_8_21_14_all_39_10</strain>
    </source>
</reference>
<dbReference type="InterPro" id="IPR011095">
    <property type="entry name" value="Dala_Dala_lig_C"/>
</dbReference>
<evidence type="ECO:0000259" key="5">
    <source>
        <dbReference type="PROSITE" id="PS50975"/>
    </source>
</evidence>
<name>A0A2H0BJ80_9BACT</name>